<organism evidence="2 3">
    <name type="scientific">Paenarthrobacter ureafaciens</name>
    <dbReference type="NCBI Taxonomy" id="37931"/>
    <lineage>
        <taxon>Bacteria</taxon>
        <taxon>Bacillati</taxon>
        <taxon>Actinomycetota</taxon>
        <taxon>Actinomycetes</taxon>
        <taxon>Micrococcales</taxon>
        <taxon>Micrococcaceae</taxon>
        <taxon>Paenarthrobacter</taxon>
    </lineage>
</organism>
<accession>A0AAX3EMF8</accession>
<dbReference type="EC" id="2.3.1.-" evidence="2"/>
<gene>
    <name evidence="2" type="ORF">NL394_08445</name>
</gene>
<dbReference type="InterPro" id="IPR000182">
    <property type="entry name" value="GNAT_dom"/>
</dbReference>
<keyword evidence="2" id="KW-0808">Transferase</keyword>
<dbReference type="Gene3D" id="3.40.630.30">
    <property type="match status" value="1"/>
</dbReference>
<reference evidence="2" key="1">
    <citation type="submission" date="2022-07" db="EMBL/GenBank/DDBJ databases">
        <authorList>
            <person name="Wu T."/>
        </authorList>
    </citation>
    <scope>NUCLEOTIDE SEQUENCE</scope>
    <source>
        <strain evidence="2">SD-1</strain>
    </source>
</reference>
<dbReference type="SUPFAM" id="SSF55729">
    <property type="entry name" value="Acyl-CoA N-acyltransferases (Nat)"/>
    <property type="match status" value="1"/>
</dbReference>
<keyword evidence="3" id="KW-1185">Reference proteome</keyword>
<dbReference type="InterPro" id="IPR016181">
    <property type="entry name" value="Acyl_CoA_acyltransferase"/>
</dbReference>
<evidence type="ECO:0000259" key="1">
    <source>
        <dbReference type="PROSITE" id="PS51186"/>
    </source>
</evidence>
<sequence>MATSSVWLIPLKLLDEDARAIQLAEVAGLRILPEQQDFVGDPLRMMLVALDEGSRFPYVIESAGKAVGVLTLQAGAATLAGWEDDDSAWLLRGFLIDSRCQGKGLGRQAAAAALLEARRLTLRHRGGQTGVVLSVNERNPAAQAAYARAGFVDSGRYLGGDAGPQRIMHADFLNEGGT</sequence>
<dbReference type="Proteomes" id="UP001163293">
    <property type="component" value="Chromosome"/>
</dbReference>
<name>A0AAX3EMF8_PAEUR</name>
<keyword evidence="2" id="KW-0012">Acyltransferase</keyword>
<dbReference type="PROSITE" id="PS51186">
    <property type="entry name" value="GNAT"/>
    <property type="match status" value="1"/>
</dbReference>
<dbReference type="EMBL" id="CP101185">
    <property type="protein sequence ID" value="UYV99213.1"/>
    <property type="molecule type" value="Genomic_DNA"/>
</dbReference>
<dbReference type="RefSeq" id="WP_069695357.1">
    <property type="nucleotide sequence ID" value="NZ_CP043010.1"/>
</dbReference>
<proteinExistence type="predicted"/>
<dbReference type="Pfam" id="PF00583">
    <property type="entry name" value="Acetyltransf_1"/>
    <property type="match status" value="1"/>
</dbReference>
<dbReference type="GO" id="GO:0016747">
    <property type="term" value="F:acyltransferase activity, transferring groups other than amino-acyl groups"/>
    <property type="evidence" value="ECO:0007669"/>
    <property type="project" value="InterPro"/>
</dbReference>
<feature type="domain" description="N-acetyltransferase" evidence="1">
    <location>
        <begin position="16"/>
        <end position="174"/>
    </location>
</feature>
<evidence type="ECO:0000313" key="2">
    <source>
        <dbReference type="EMBL" id="UYV99213.1"/>
    </source>
</evidence>
<protein>
    <submittedName>
        <fullName evidence="2">GNAT family N-acetyltransferase</fullName>
        <ecNumber evidence="2">2.3.1.-</ecNumber>
    </submittedName>
</protein>
<dbReference type="AlphaFoldDB" id="A0AAX3EMF8"/>
<evidence type="ECO:0000313" key="3">
    <source>
        <dbReference type="Proteomes" id="UP001163293"/>
    </source>
</evidence>